<dbReference type="EMBL" id="CP022196">
    <property type="protein sequence ID" value="ATG49639.1"/>
    <property type="molecule type" value="Genomic_DNA"/>
</dbReference>
<feature type="compositionally biased region" description="Basic and acidic residues" evidence="1">
    <location>
        <begin position="68"/>
        <end position="84"/>
    </location>
</feature>
<dbReference type="STRING" id="1758178.GCA_001550095_01243"/>
<dbReference type="Proteomes" id="UP000217935">
    <property type="component" value="Chromosome"/>
</dbReference>
<dbReference type="RefSeq" id="WP_096807087.1">
    <property type="nucleotide sequence ID" value="NZ_CP022196.1"/>
</dbReference>
<feature type="compositionally biased region" description="Basic and acidic residues" evidence="1">
    <location>
        <begin position="93"/>
        <end position="104"/>
    </location>
</feature>
<evidence type="ECO:0000313" key="2">
    <source>
        <dbReference type="EMBL" id="ATG49639.1"/>
    </source>
</evidence>
<protein>
    <submittedName>
        <fullName evidence="2">Sulfite reductase</fullName>
    </submittedName>
</protein>
<evidence type="ECO:0000256" key="1">
    <source>
        <dbReference type="SAM" id="MobiDB-lite"/>
    </source>
</evidence>
<dbReference type="AlphaFoldDB" id="A0A291GGZ6"/>
<proteinExistence type="predicted"/>
<evidence type="ECO:0000313" key="3">
    <source>
        <dbReference type="Proteomes" id="UP000217935"/>
    </source>
</evidence>
<accession>A0A291GGZ6</accession>
<feature type="region of interest" description="Disordered" evidence="1">
    <location>
        <begin position="68"/>
        <end position="104"/>
    </location>
</feature>
<keyword evidence="3" id="KW-1185">Reference proteome</keyword>
<organism evidence="2 3">
    <name type="scientific">Celeribacter ethanolicus</name>
    <dbReference type="NCBI Taxonomy" id="1758178"/>
    <lineage>
        <taxon>Bacteria</taxon>
        <taxon>Pseudomonadati</taxon>
        <taxon>Pseudomonadota</taxon>
        <taxon>Alphaproteobacteria</taxon>
        <taxon>Rhodobacterales</taxon>
        <taxon>Roseobacteraceae</taxon>
        <taxon>Celeribacter</taxon>
    </lineage>
</organism>
<dbReference type="KEGG" id="ceh:CEW89_01180"/>
<dbReference type="InterPro" id="IPR021270">
    <property type="entry name" value="DUF2849"/>
</dbReference>
<gene>
    <name evidence="2" type="ORF">CEW89_01180</name>
</gene>
<dbReference type="OrthoDB" id="5738806at2"/>
<name>A0A291GGZ6_9RHOB</name>
<dbReference type="Pfam" id="PF11011">
    <property type="entry name" value="DUF2849"/>
    <property type="match status" value="1"/>
</dbReference>
<sequence>MPRPFTPKAITANALLEGDVIYLDHKGQWVRDLRQARAFTEAEVADAALAEAAKDGMVVGASLTDVKLGEHGPEPTHFREDFRRTGPSNYFHGKQESKEAEAHV</sequence>
<reference evidence="2 3" key="1">
    <citation type="submission" date="2017-06" db="EMBL/GenBank/DDBJ databases">
        <title>Celeribacter sp. TSPH2 complete genome sequence.</title>
        <authorList>
            <person name="Woo J.-H."/>
            <person name="Kim H.-S."/>
        </authorList>
    </citation>
    <scope>NUCLEOTIDE SEQUENCE [LARGE SCALE GENOMIC DNA]</scope>
    <source>
        <strain evidence="2 3">TSPH2</strain>
    </source>
</reference>